<keyword evidence="10" id="KW-0808">Transferase</keyword>
<dbReference type="InterPro" id="IPR005123">
    <property type="entry name" value="Oxoglu/Fe-dep_dioxygenase_dom"/>
</dbReference>
<evidence type="ECO:0000256" key="3">
    <source>
        <dbReference type="ARBA" id="ARBA00022763"/>
    </source>
</evidence>
<keyword evidence="2" id="KW-0479">Metal-binding</keyword>
<dbReference type="Proteomes" id="UP000076276">
    <property type="component" value="Unassembled WGS sequence"/>
</dbReference>
<comment type="cofactor">
    <cofactor evidence="1">
        <name>Fe(2+)</name>
        <dbReference type="ChEBI" id="CHEBI:29033"/>
    </cofactor>
</comment>
<dbReference type="GO" id="GO:0032451">
    <property type="term" value="F:demethylase activity"/>
    <property type="evidence" value="ECO:0007669"/>
    <property type="project" value="UniProtKB-ARBA"/>
</dbReference>
<evidence type="ECO:0000256" key="7">
    <source>
        <dbReference type="ARBA" id="ARBA00023004"/>
    </source>
</evidence>
<dbReference type="GO" id="GO:0008168">
    <property type="term" value="F:methyltransferase activity"/>
    <property type="evidence" value="ECO:0007669"/>
    <property type="project" value="UniProtKB-KW"/>
</dbReference>
<keyword evidence="5" id="KW-0223">Dioxygenase</keyword>
<dbReference type="InterPro" id="IPR037151">
    <property type="entry name" value="AlkB-like_sf"/>
</dbReference>
<dbReference type="InterPro" id="IPR027450">
    <property type="entry name" value="AlkB-like"/>
</dbReference>
<dbReference type="EMBL" id="LUAW01000013">
    <property type="protein sequence ID" value="KYQ72813.1"/>
    <property type="molecule type" value="Genomic_DNA"/>
</dbReference>
<evidence type="ECO:0000259" key="9">
    <source>
        <dbReference type="PROSITE" id="PS51471"/>
    </source>
</evidence>
<dbReference type="GO" id="GO:0006307">
    <property type="term" value="P:DNA alkylation repair"/>
    <property type="evidence" value="ECO:0007669"/>
    <property type="project" value="InterPro"/>
</dbReference>
<dbReference type="PROSITE" id="PS51471">
    <property type="entry name" value="FE2OG_OXY"/>
    <property type="match status" value="1"/>
</dbReference>
<dbReference type="FunFam" id="2.60.120.590:FF:000004">
    <property type="entry name" value="DNA oxidative demethylase ALKBH2"/>
    <property type="match status" value="1"/>
</dbReference>
<evidence type="ECO:0000313" key="11">
    <source>
        <dbReference type="Proteomes" id="UP000076276"/>
    </source>
</evidence>
<proteinExistence type="predicted"/>
<name>A0A151Y454_9GAMM</name>
<evidence type="ECO:0000256" key="5">
    <source>
        <dbReference type="ARBA" id="ARBA00022964"/>
    </source>
</evidence>
<keyword evidence="4" id="KW-0460">Magnesium</keyword>
<dbReference type="Pfam" id="PF13532">
    <property type="entry name" value="2OG-FeII_Oxy_2"/>
    <property type="match status" value="1"/>
</dbReference>
<keyword evidence="10" id="KW-0489">Methyltransferase</keyword>
<dbReference type="InterPro" id="IPR032854">
    <property type="entry name" value="ALKBH3"/>
</dbReference>
<evidence type="ECO:0000313" key="10">
    <source>
        <dbReference type="EMBL" id="KYQ72813.1"/>
    </source>
</evidence>
<dbReference type="RefSeq" id="WP_067667191.1">
    <property type="nucleotide sequence ID" value="NZ_CBCSIK010000008.1"/>
</dbReference>
<dbReference type="GO" id="GO:0046872">
    <property type="term" value="F:metal ion binding"/>
    <property type="evidence" value="ECO:0007669"/>
    <property type="project" value="UniProtKB-KW"/>
</dbReference>
<evidence type="ECO:0000256" key="1">
    <source>
        <dbReference type="ARBA" id="ARBA00001954"/>
    </source>
</evidence>
<dbReference type="SUPFAM" id="SSF51197">
    <property type="entry name" value="Clavaminate synthase-like"/>
    <property type="match status" value="1"/>
</dbReference>
<dbReference type="PANTHER" id="PTHR31212">
    <property type="entry name" value="ALPHA-KETOGLUTARATE-DEPENDENT DIOXYGENASE ALKB HOMOLOG 3"/>
    <property type="match status" value="1"/>
</dbReference>
<keyword evidence="3" id="KW-0227">DNA damage</keyword>
<dbReference type="AlphaFoldDB" id="A0A151Y454"/>
<dbReference type="PANTHER" id="PTHR31212:SF4">
    <property type="entry name" value="ALPHA-KETOGLUTARATE-DEPENDENT DIOXYGENASE ALKB HOMOLOG 3"/>
    <property type="match status" value="1"/>
</dbReference>
<comment type="caution">
    <text evidence="10">The sequence shown here is derived from an EMBL/GenBank/DDBJ whole genome shotgun (WGS) entry which is preliminary data.</text>
</comment>
<dbReference type="GO" id="GO:0032259">
    <property type="term" value="P:methylation"/>
    <property type="evidence" value="ECO:0007669"/>
    <property type="project" value="UniProtKB-KW"/>
</dbReference>
<dbReference type="STRING" id="1806892.AZH43_08130"/>
<dbReference type="GO" id="GO:0051213">
    <property type="term" value="F:dioxygenase activity"/>
    <property type="evidence" value="ECO:0007669"/>
    <property type="project" value="UniProtKB-KW"/>
</dbReference>
<dbReference type="Gene3D" id="2.60.120.590">
    <property type="entry name" value="Alpha-ketoglutarate-dependent dioxygenase AlkB-like"/>
    <property type="match status" value="1"/>
</dbReference>
<keyword evidence="8" id="KW-0234">DNA repair</keyword>
<dbReference type="GO" id="GO:0016787">
    <property type="term" value="F:hydrolase activity"/>
    <property type="evidence" value="ECO:0007669"/>
    <property type="project" value="UniProtKB-ARBA"/>
</dbReference>
<feature type="domain" description="Fe2OG dioxygenase" evidence="9">
    <location>
        <begin position="110"/>
        <end position="207"/>
    </location>
</feature>
<evidence type="ECO:0000256" key="2">
    <source>
        <dbReference type="ARBA" id="ARBA00022723"/>
    </source>
</evidence>
<evidence type="ECO:0000256" key="8">
    <source>
        <dbReference type="ARBA" id="ARBA00023204"/>
    </source>
</evidence>
<evidence type="ECO:0000256" key="4">
    <source>
        <dbReference type="ARBA" id="ARBA00022842"/>
    </source>
</evidence>
<gene>
    <name evidence="10" type="ORF">AZH43_08130</name>
</gene>
<keyword evidence="6" id="KW-0560">Oxidoreductase</keyword>
<dbReference type="OrthoDB" id="190276at2"/>
<dbReference type="GO" id="GO:0016705">
    <property type="term" value="F:oxidoreductase activity, acting on paired donors, with incorporation or reduction of molecular oxygen"/>
    <property type="evidence" value="ECO:0007669"/>
    <property type="project" value="UniProtKB-ARBA"/>
</dbReference>
<evidence type="ECO:0000256" key="6">
    <source>
        <dbReference type="ARBA" id="ARBA00023002"/>
    </source>
</evidence>
<keyword evidence="7" id="KW-0408">Iron</keyword>
<dbReference type="GO" id="GO:0140097">
    <property type="term" value="F:catalytic activity, acting on DNA"/>
    <property type="evidence" value="ECO:0007669"/>
    <property type="project" value="UniProtKB-ARBA"/>
</dbReference>
<reference evidence="10 11" key="1">
    <citation type="submission" date="2016-03" db="EMBL/GenBank/DDBJ databases">
        <title>Acinetobacter genomospecies 28 strain ANC 4149.</title>
        <authorList>
            <person name="Radolfova-Krizova L."/>
            <person name="Nemec A."/>
        </authorList>
    </citation>
    <scope>NUCLEOTIDE SEQUENCE [LARGE SCALE GENOMIC DNA]</scope>
    <source>
        <strain evidence="10 11">ANC 4149</strain>
    </source>
</reference>
<keyword evidence="11" id="KW-1185">Reference proteome</keyword>
<sequence length="208" mass="23659">MNLLDDRKPESAFSAPWHNLLPYDGCVEYRGLILSEPKANDYFQHFMQCIQWRHDEAVIFGKRICTKRKAAWYGDGDYSYTYSGVEKTALPWTDALLELKAVIEANCGEHFNSCLLNLYHDGSEGMAWHSDGETALKKNGTIASLSLGAARRFLFKHKQTGEKVETLLAHGSLLLMKGTTQSNWLHHLPVSRKVHTPRINLTFRSMSE</sequence>
<accession>A0A151Y454</accession>
<organism evidence="10 11">
    <name type="scientific">Acinetobacter pragensis</name>
    <dbReference type="NCBI Taxonomy" id="1806892"/>
    <lineage>
        <taxon>Bacteria</taxon>
        <taxon>Pseudomonadati</taxon>
        <taxon>Pseudomonadota</taxon>
        <taxon>Gammaproteobacteria</taxon>
        <taxon>Moraxellales</taxon>
        <taxon>Moraxellaceae</taxon>
        <taxon>Acinetobacter</taxon>
    </lineage>
</organism>
<protein>
    <submittedName>
        <fullName evidence="10">DNA methylase</fullName>
    </submittedName>
</protein>